<organism evidence="2 3">
    <name type="scientific">Qipengyuania mesophila</name>
    <dbReference type="NCBI Taxonomy" id="2867246"/>
    <lineage>
        <taxon>Bacteria</taxon>
        <taxon>Pseudomonadati</taxon>
        <taxon>Pseudomonadota</taxon>
        <taxon>Alphaproteobacteria</taxon>
        <taxon>Sphingomonadales</taxon>
        <taxon>Erythrobacteraceae</taxon>
        <taxon>Qipengyuania</taxon>
    </lineage>
</organism>
<reference evidence="2 3" key="1">
    <citation type="submission" date="2021-08" db="EMBL/GenBank/DDBJ databases">
        <title>Comparative Genomics Analysis of the Genus Qipengyuania Reveals Extensive Genetic Diversity and Metabolic Versatility, Including the Description of Fifteen Novel Species.</title>
        <authorList>
            <person name="Liu Y."/>
        </authorList>
    </citation>
    <scope>NUCLEOTIDE SEQUENCE [LARGE SCALE GENOMIC DNA]</scope>
    <source>
        <strain evidence="2 3">YG27</strain>
    </source>
</reference>
<name>A0ABS7JWE7_9SPHN</name>
<keyword evidence="3" id="KW-1185">Reference proteome</keyword>
<keyword evidence="1" id="KW-0732">Signal</keyword>
<evidence type="ECO:0000256" key="1">
    <source>
        <dbReference type="SAM" id="SignalP"/>
    </source>
</evidence>
<accession>A0ABS7JWE7</accession>
<proteinExistence type="predicted"/>
<dbReference type="EMBL" id="JAIGNU010000002">
    <property type="protein sequence ID" value="MBX7501985.1"/>
    <property type="molecule type" value="Genomic_DNA"/>
</dbReference>
<dbReference type="InterPro" id="IPR043749">
    <property type="entry name" value="DUF5694"/>
</dbReference>
<gene>
    <name evidence="2" type="ORF">K3181_11080</name>
</gene>
<protein>
    <recommendedName>
        <fullName evidence="4">TraB/GumN family protein</fullName>
    </recommendedName>
</protein>
<dbReference type="RefSeq" id="WP_221603166.1">
    <property type="nucleotide sequence ID" value="NZ_JAIGNU010000002.1"/>
</dbReference>
<feature type="chain" id="PRO_5047252529" description="TraB/GumN family protein" evidence="1">
    <location>
        <begin position="20"/>
        <end position="364"/>
    </location>
</feature>
<evidence type="ECO:0008006" key="4">
    <source>
        <dbReference type="Google" id="ProtNLM"/>
    </source>
</evidence>
<evidence type="ECO:0000313" key="2">
    <source>
        <dbReference type="EMBL" id="MBX7501985.1"/>
    </source>
</evidence>
<feature type="signal peptide" evidence="1">
    <location>
        <begin position="1"/>
        <end position="19"/>
    </location>
</feature>
<dbReference type="Pfam" id="PF18950">
    <property type="entry name" value="DUF5694"/>
    <property type="match status" value="1"/>
</dbReference>
<sequence length="364" mass="39797">MPLLFASLLVAAAAPAQTAAEPADPVAIVDAAARERGDLSEVLVLGTAHLSALPEDFDRSRFAPLIDRLADWQPEAIAIENLDGPQCDYLRAYAHAYPETAENYCPDPEPARAALGLSGPEADRELRTVLSDSAVERAPAQRRRLAALFLAVGEPDSALVQWLRLPETERHAEGPLTAKLAAQLDKRLSRRNESSLIAAHLAARLGHERVYPVDDHTGDIATGPIEDEDLYAREIRAAWDNPATAERHAASEAWNKQLEAGTLSVLEWYRLMNRNSEARLAMRSDFAAAAGARHPGNTGRKYLAYWETRNLRMVANLRQVIGAGRRVLAIVGSSHKPYYERYLGMTSDVELVDTEAVLAGEAGD</sequence>
<evidence type="ECO:0000313" key="3">
    <source>
        <dbReference type="Proteomes" id="UP000782554"/>
    </source>
</evidence>
<dbReference type="Proteomes" id="UP000782554">
    <property type="component" value="Unassembled WGS sequence"/>
</dbReference>
<comment type="caution">
    <text evidence="2">The sequence shown here is derived from an EMBL/GenBank/DDBJ whole genome shotgun (WGS) entry which is preliminary data.</text>
</comment>